<reference evidence="1 2" key="1">
    <citation type="submission" date="2023-04" db="EMBL/GenBank/DDBJ databases">
        <title>Genome sequence of Halobacillus naozhouensis KACC 21980.</title>
        <authorList>
            <person name="Kim S."/>
            <person name="Heo J."/>
            <person name="Kwon S.-W."/>
        </authorList>
    </citation>
    <scope>NUCLEOTIDE SEQUENCE [LARGE SCALE GENOMIC DNA]</scope>
    <source>
        <strain evidence="1 2">KCTC 13234</strain>
        <plasmid evidence="1 2">unnamed</plasmid>
    </source>
</reference>
<gene>
    <name evidence="1" type="ORF">P9989_21505</name>
</gene>
<evidence type="ECO:0000313" key="1">
    <source>
        <dbReference type="EMBL" id="WFT77111.1"/>
    </source>
</evidence>
<keyword evidence="1" id="KW-0614">Plasmid</keyword>
<dbReference type="Proteomes" id="UP001221597">
    <property type="component" value="Plasmid unnamed"/>
</dbReference>
<geneLocation type="plasmid" evidence="1 2">
    <name>unnamed</name>
</geneLocation>
<organism evidence="1 2">
    <name type="scientific">Halobacillus naozhouensis</name>
    <dbReference type="NCBI Taxonomy" id="554880"/>
    <lineage>
        <taxon>Bacteria</taxon>
        <taxon>Bacillati</taxon>
        <taxon>Bacillota</taxon>
        <taxon>Bacilli</taxon>
        <taxon>Bacillales</taxon>
        <taxon>Bacillaceae</taxon>
        <taxon>Halobacillus</taxon>
    </lineage>
</organism>
<name>A0ABY8J833_9BACI</name>
<evidence type="ECO:0008006" key="3">
    <source>
        <dbReference type="Google" id="ProtNLM"/>
    </source>
</evidence>
<evidence type="ECO:0000313" key="2">
    <source>
        <dbReference type="Proteomes" id="UP001221597"/>
    </source>
</evidence>
<sequence>MPRLNRGDTRRVSIKLSEKAKKRILAASNNLGVSQAAMIMYAISNQFENDITKEQILNLESTVILEKEHFAISMPVHLIEKVDELKERFDMKKGAFIGLLVSDYFEKLPDQHRALIESEGETRKITVPINQLLKEKIYQYAEDHYLSISFLIGESIENGVYEGIPDLPGEGKEPFSVTIPLHIYEVAHEGSTEKGVPLHFYIESCLYEAFMSENKIF</sequence>
<proteinExistence type="predicted"/>
<protein>
    <recommendedName>
        <fullName evidence="3">Ribbon-helix-helix protein, copG family</fullName>
    </recommendedName>
</protein>
<dbReference type="RefSeq" id="WP_283079047.1">
    <property type="nucleotide sequence ID" value="NZ_CP121672.1"/>
</dbReference>
<dbReference type="EMBL" id="CP121672">
    <property type="protein sequence ID" value="WFT77111.1"/>
    <property type="molecule type" value="Genomic_DNA"/>
</dbReference>
<keyword evidence="2" id="KW-1185">Reference proteome</keyword>
<accession>A0ABY8J833</accession>